<dbReference type="InterPro" id="IPR006671">
    <property type="entry name" value="Cyclin_N"/>
</dbReference>
<evidence type="ECO:0000256" key="3">
    <source>
        <dbReference type="ARBA" id="ARBA00004239"/>
    </source>
</evidence>
<evidence type="ECO:0000256" key="1">
    <source>
        <dbReference type="ARBA" id="ARBA00004123"/>
    </source>
</evidence>
<dbReference type="PANTHER" id="PTHR11315">
    <property type="entry name" value="PROTEASE FAMILY C26 GAMMA-GLUTAMYL HYDROLASE"/>
    <property type="match status" value="1"/>
</dbReference>
<evidence type="ECO:0000256" key="16">
    <source>
        <dbReference type="ARBA" id="ARBA00023242"/>
    </source>
</evidence>
<comment type="catalytic activity">
    <reaction evidence="18">
        <text>(6S)-5,6,7,8-tetrahydrofolyl-(gamma-L-Glu)(n) + (n-1) H2O = (6S)-5,6,7,8-tetrahydrofolate + (n-1) L-glutamate</text>
        <dbReference type="Rhea" id="RHEA:56784"/>
        <dbReference type="Rhea" id="RHEA-COMP:14738"/>
        <dbReference type="ChEBI" id="CHEBI:15377"/>
        <dbReference type="ChEBI" id="CHEBI:29985"/>
        <dbReference type="ChEBI" id="CHEBI:57453"/>
        <dbReference type="ChEBI" id="CHEBI:141005"/>
        <dbReference type="EC" id="3.4.19.9"/>
    </reaction>
</comment>
<dbReference type="FunFam" id="1.10.472.10:FF:000017">
    <property type="entry name" value="Putative cyclin-c"/>
    <property type="match status" value="1"/>
</dbReference>
<dbReference type="FunFam" id="1.10.472.10:FF:000015">
    <property type="entry name" value="Putative cyclin-c"/>
    <property type="match status" value="1"/>
</dbReference>
<evidence type="ECO:0000313" key="22">
    <source>
        <dbReference type="EMBL" id="CAG9770693.1"/>
    </source>
</evidence>
<reference evidence="22" key="1">
    <citation type="submission" date="2022-01" db="EMBL/GenBank/DDBJ databases">
        <authorList>
            <person name="King R."/>
        </authorList>
    </citation>
    <scope>NUCLEOTIDE SEQUENCE</scope>
</reference>
<feature type="transmembrane region" description="Helical" evidence="20">
    <location>
        <begin position="421"/>
        <end position="443"/>
    </location>
</feature>
<dbReference type="CDD" id="cd20514">
    <property type="entry name" value="CYCLIN_CCNC_rpt2"/>
    <property type="match status" value="1"/>
</dbReference>
<evidence type="ECO:0000256" key="13">
    <source>
        <dbReference type="ARBA" id="ARBA00023127"/>
    </source>
</evidence>
<dbReference type="Gene3D" id="3.40.50.880">
    <property type="match status" value="1"/>
</dbReference>
<evidence type="ECO:0000256" key="15">
    <source>
        <dbReference type="ARBA" id="ARBA00023163"/>
    </source>
</evidence>
<evidence type="ECO:0000256" key="14">
    <source>
        <dbReference type="ARBA" id="ARBA00023136"/>
    </source>
</evidence>
<proteinExistence type="inferred from homology"/>
<organism evidence="22 23">
    <name type="scientific">Ceutorhynchus assimilis</name>
    <name type="common">cabbage seed weevil</name>
    <dbReference type="NCBI Taxonomy" id="467358"/>
    <lineage>
        <taxon>Eukaryota</taxon>
        <taxon>Metazoa</taxon>
        <taxon>Ecdysozoa</taxon>
        <taxon>Arthropoda</taxon>
        <taxon>Hexapoda</taxon>
        <taxon>Insecta</taxon>
        <taxon>Pterygota</taxon>
        <taxon>Neoptera</taxon>
        <taxon>Endopterygota</taxon>
        <taxon>Coleoptera</taxon>
        <taxon>Polyphaga</taxon>
        <taxon>Cucujiformia</taxon>
        <taxon>Curculionidae</taxon>
        <taxon>Ceutorhynchinae</taxon>
        <taxon>Ceutorhynchus</taxon>
    </lineage>
</organism>
<dbReference type="Gene3D" id="1.20.1070.10">
    <property type="entry name" value="Rhodopsin 7-helix transmembrane proteins"/>
    <property type="match status" value="1"/>
</dbReference>
<name>A0A9N9MTL1_9CUCU</name>
<dbReference type="GO" id="GO:0034722">
    <property type="term" value="F:gamma-glutamyl-peptidase activity"/>
    <property type="evidence" value="ECO:0007669"/>
    <property type="project" value="UniProtKB-UniRule"/>
</dbReference>
<keyword evidence="13 19" id="KW-0195">Cyclin</keyword>
<dbReference type="GO" id="GO:0046900">
    <property type="term" value="P:tetrahydrofolylpolyglutamate metabolic process"/>
    <property type="evidence" value="ECO:0007669"/>
    <property type="project" value="TreeGrafter"/>
</dbReference>
<feature type="domain" description="G-protein coupled receptors family 2 profile 2" evidence="21">
    <location>
        <begin position="354"/>
        <end position="524"/>
    </location>
</feature>
<keyword evidence="8 20" id="KW-0812">Transmembrane</keyword>
<keyword evidence="23" id="KW-1185">Reference proteome</keyword>
<evidence type="ECO:0000256" key="17">
    <source>
        <dbReference type="PIRSR" id="PIRSR615527-1"/>
    </source>
</evidence>
<protein>
    <recommendedName>
        <fullName evidence="18">folate gamma-glutamyl hydrolase</fullName>
        <ecNumber evidence="18">3.4.19.9</ecNumber>
    </recommendedName>
</protein>
<gene>
    <name evidence="22" type="ORF">CEUTPL_LOCUS11142</name>
</gene>
<evidence type="ECO:0000256" key="20">
    <source>
        <dbReference type="SAM" id="Phobius"/>
    </source>
</evidence>
<evidence type="ECO:0000256" key="8">
    <source>
        <dbReference type="ARBA" id="ARBA00022692"/>
    </source>
</evidence>
<dbReference type="Pfam" id="PF00134">
    <property type="entry name" value="Cyclin_N"/>
    <property type="match status" value="1"/>
</dbReference>
<feature type="transmembrane region" description="Helical" evidence="20">
    <location>
        <begin position="503"/>
        <end position="525"/>
    </location>
</feature>
<dbReference type="InterPro" id="IPR011697">
    <property type="entry name" value="Peptidase_C26"/>
</dbReference>
<dbReference type="PROSITE" id="PS50261">
    <property type="entry name" value="G_PROTEIN_RECEP_F2_4"/>
    <property type="match status" value="1"/>
</dbReference>
<dbReference type="PROSITE" id="PS51273">
    <property type="entry name" value="GATASE_TYPE_1"/>
    <property type="match status" value="1"/>
</dbReference>
<keyword evidence="10 18" id="KW-0378">Hydrolase</keyword>
<dbReference type="Proteomes" id="UP001152799">
    <property type="component" value="Chromosome 6"/>
</dbReference>
<dbReference type="GO" id="GO:0006357">
    <property type="term" value="P:regulation of transcription by RNA polymerase II"/>
    <property type="evidence" value="ECO:0007669"/>
    <property type="project" value="UniProtKB-ARBA"/>
</dbReference>
<dbReference type="SMART" id="SM00385">
    <property type="entry name" value="CYCLIN"/>
    <property type="match status" value="2"/>
</dbReference>
<evidence type="ECO:0000256" key="19">
    <source>
        <dbReference type="RuleBase" id="RU000383"/>
    </source>
</evidence>
<dbReference type="GO" id="GO:0005773">
    <property type="term" value="C:vacuole"/>
    <property type="evidence" value="ECO:0007669"/>
    <property type="project" value="TreeGrafter"/>
</dbReference>
<keyword evidence="6" id="KW-0678">Repressor</keyword>
<dbReference type="Gene3D" id="1.10.472.10">
    <property type="entry name" value="Cyclin-like"/>
    <property type="match status" value="2"/>
</dbReference>
<dbReference type="PANTHER" id="PTHR11315:SF0">
    <property type="entry name" value="FOLATE GAMMA-GLUTAMYL HYDROLASE"/>
    <property type="match status" value="1"/>
</dbReference>
<evidence type="ECO:0000256" key="10">
    <source>
        <dbReference type="ARBA" id="ARBA00022801"/>
    </source>
</evidence>
<feature type="active site" description="Proton donor" evidence="17">
    <location>
        <position position="933"/>
    </location>
</feature>
<feature type="active site" evidence="18">
    <location>
        <position position="933"/>
    </location>
</feature>
<dbReference type="EMBL" id="OU892282">
    <property type="protein sequence ID" value="CAG9770693.1"/>
    <property type="molecule type" value="Genomic_DNA"/>
</dbReference>
<evidence type="ECO:0000259" key="21">
    <source>
        <dbReference type="PROSITE" id="PS50261"/>
    </source>
</evidence>
<comment type="similarity">
    <text evidence="5">Belongs to the peptidase C26 family.</text>
</comment>
<keyword evidence="7" id="KW-0964">Secreted</keyword>
<accession>A0A9N9MTL1</accession>
<evidence type="ECO:0000256" key="12">
    <source>
        <dbReference type="ARBA" id="ARBA00023015"/>
    </source>
</evidence>
<evidence type="ECO:0000256" key="4">
    <source>
        <dbReference type="ARBA" id="ARBA00008638"/>
    </source>
</evidence>
<dbReference type="EC" id="3.4.19.9" evidence="18"/>
<dbReference type="InterPro" id="IPR000832">
    <property type="entry name" value="GPCR_2_secretin-like"/>
</dbReference>
<dbReference type="GO" id="GO:1990508">
    <property type="term" value="C:CKM complex"/>
    <property type="evidence" value="ECO:0007669"/>
    <property type="project" value="UniProtKB-ARBA"/>
</dbReference>
<dbReference type="PROSITE" id="PS51275">
    <property type="entry name" value="PEPTIDASE_C26_GGH"/>
    <property type="match status" value="1"/>
</dbReference>
<dbReference type="CDD" id="cd20513">
    <property type="entry name" value="CYCLIN_CCNC_rpt1"/>
    <property type="match status" value="1"/>
</dbReference>
<dbReference type="GO" id="GO:0005576">
    <property type="term" value="C:extracellular region"/>
    <property type="evidence" value="ECO:0007669"/>
    <property type="project" value="UniProtKB-SubCell"/>
</dbReference>
<comment type="subcellular location">
    <subcellularLocation>
        <location evidence="2">Membrane</location>
        <topology evidence="2">Multi-pass membrane protein</topology>
    </subcellularLocation>
    <subcellularLocation>
        <location evidence="1">Nucleus</location>
    </subcellularLocation>
    <subcellularLocation>
        <location evidence="3">Secreted</location>
        <location evidence="3">Extracellular space</location>
    </subcellularLocation>
</comment>
<dbReference type="SUPFAM" id="SSF47954">
    <property type="entry name" value="Cyclin-like"/>
    <property type="match status" value="2"/>
</dbReference>
<dbReference type="InterPro" id="IPR029062">
    <property type="entry name" value="Class_I_gatase-like"/>
</dbReference>
<keyword evidence="12" id="KW-0805">Transcription regulation</keyword>
<feature type="active site" description="Nucleophile" evidence="17 18">
    <location>
        <position position="821"/>
    </location>
</feature>
<dbReference type="InterPro" id="IPR017981">
    <property type="entry name" value="GPCR_2-like_7TM"/>
</dbReference>
<evidence type="ECO:0000256" key="9">
    <source>
        <dbReference type="ARBA" id="ARBA00022729"/>
    </source>
</evidence>
<dbReference type="InterPro" id="IPR013763">
    <property type="entry name" value="Cyclin-like_dom"/>
</dbReference>
<dbReference type="GO" id="GO:0007166">
    <property type="term" value="P:cell surface receptor signaling pathway"/>
    <property type="evidence" value="ECO:0007669"/>
    <property type="project" value="InterPro"/>
</dbReference>
<evidence type="ECO:0000313" key="23">
    <source>
        <dbReference type="Proteomes" id="UP001152799"/>
    </source>
</evidence>
<keyword evidence="15" id="KW-0804">Transcription</keyword>
<dbReference type="InterPro" id="IPR036915">
    <property type="entry name" value="Cyclin-like_sf"/>
</dbReference>
<dbReference type="AlphaFoldDB" id="A0A9N9MTL1"/>
<keyword evidence="16" id="KW-0539">Nucleus</keyword>
<dbReference type="GO" id="GO:0004930">
    <property type="term" value="F:G protein-coupled receptor activity"/>
    <property type="evidence" value="ECO:0007669"/>
    <property type="project" value="InterPro"/>
</dbReference>
<evidence type="ECO:0000256" key="7">
    <source>
        <dbReference type="ARBA" id="ARBA00022525"/>
    </source>
</evidence>
<dbReference type="FunFam" id="3.40.50.880:FF:000024">
    <property type="entry name" value="Folate gamma-glutamyl hydrolase"/>
    <property type="match status" value="1"/>
</dbReference>
<dbReference type="Pfam" id="PF00002">
    <property type="entry name" value="7tm_2"/>
    <property type="match status" value="1"/>
</dbReference>
<evidence type="ECO:0000256" key="11">
    <source>
        <dbReference type="ARBA" id="ARBA00022989"/>
    </source>
</evidence>
<dbReference type="Pfam" id="PF07722">
    <property type="entry name" value="Peptidase_C26"/>
    <property type="match status" value="1"/>
</dbReference>
<dbReference type="OrthoDB" id="64220at2759"/>
<dbReference type="InterPro" id="IPR031658">
    <property type="entry name" value="Cyclin_C_2"/>
</dbReference>
<sequence>MAGNFWQSSHNQQWILDKQDLVRERQHDLAILTEEEYQKIFIFFSSVIQTLGEQLKLRQQVIATATVYFKRFYARNSLKCIDPLLLAPTCIFLASKVEEFGVISNSRLISTCQTVIKNKFGYAYTQEFPYRTNHILECEFYLLENLDCCLIVYQPYRPLLQLVQDIGHEEQLLTLAWRIVNDSLRTDVCLLYPPYQIAIGCLGIACVILQKDQKSWFAELNVDLEKIQEIARYVMNLFELWKTYDEKKEIQALLGDPIVKNTTLKTPLDEDYYLSYDYEISSNSSSKDIKPDSLILPNPENMELNSPASAVDVLPDIELPDDSLADPDLKDHNCIDNIMYVYYGGNGKNTKSYGTGIIIIGSVMSCAAQLLTLFCVLLKKYYKGRKISMMLIVVHIYLTMFLSNLIFMLGVYSTKNSENCLLIAILINIFHHHTAIWIFLYCLYIYKKFCRTWVSVIFKNINWYTLITHLLPPLITITTYYAIPKSFETKKFCFKSMHRGMILNFMIPICVLLILTTIYAISAMIKIENLEVAKLDYHYQSESLQALNTQQTQDLESLKDKKDESISYVDEELQSLKATRNCLKSLCVMQLMFVLNWFITPVALDASHDATELPYLQSTTSMLLNWFVFYKRKTLLPLIDYAVEECSEQEKLDDDLPSSSATEVVSITSSDSIPLLKSDDSATELKEFCCNYDLKDCANDYNNISSQVIGEEYNDTPIIGVLSQETYIISSYFPNATYDSYIAASYVKYLESAGARVVPIWIGQNEDYYRRVVQYTNGLFFPGGGTYFNETGGYGEAATQLYKIALEYNNKGVYYPVWGTCLGMQVLMYAALSGIKDIRVDCNLRNVAVPLDFVEDYKKSRMFRNAPQDIIDILKQQNTTYNLHRYCLTKSVLKENDLLDEWKILTTNKDINGFEFISAMEHKDFPFYGIQFHPEKNQFEFKRNKGFPHTFNSIKVAQYFANFFVNECRKNGNSFSNEVVEADSLIYNFNPKYTGLKSGYYEQLYVFLKEDFERHQMN</sequence>
<comment type="similarity">
    <text evidence="4">Belongs to the cyclin family. Cyclin C subfamily.</text>
</comment>
<feature type="transmembrane region" description="Helical" evidence="20">
    <location>
        <begin position="356"/>
        <end position="378"/>
    </location>
</feature>
<evidence type="ECO:0000256" key="6">
    <source>
        <dbReference type="ARBA" id="ARBA00022491"/>
    </source>
</evidence>
<dbReference type="GO" id="GO:0016020">
    <property type="term" value="C:membrane"/>
    <property type="evidence" value="ECO:0007669"/>
    <property type="project" value="UniProtKB-SubCell"/>
</dbReference>
<evidence type="ECO:0000256" key="5">
    <source>
        <dbReference type="ARBA" id="ARBA00011083"/>
    </source>
</evidence>
<dbReference type="SUPFAM" id="SSF52317">
    <property type="entry name" value="Class I glutamine amidotransferase-like"/>
    <property type="match status" value="1"/>
</dbReference>
<keyword evidence="14 20" id="KW-0472">Membrane</keyword>
<feature type="transmembrane region" description="Helical" evidence="20">
    <location>
        <begin position="390"/>
        <end position="409"/>
    </location>
</feature>
<evidence type="ECO:0000256" key="2">
    <source>
        <dbReference type="ARBA" id="ARBA00004141"/>
    </source>
</evidence>
<keyword evidence="9" id="KW-0732">Signal</keyword>
<keyword evidence="11 20" id="KW-1133">Transmembrane helix</keyword>
<evidence type="ECO:0000256" key="18">
    <source>
        <dbReference type="PROSITE-ProRule" id="PRU00607"/>
    </source>
</evidence>
<dbReference type="Pfam" id="PF16899">
    <property type="entry name" value="Cyclin_C_2"/>
    <property type="match status" value="1"/>
</dbReference>
<dbReference type="InterPro" id="IPR015527">
    <property type="entry name" value="Pept_C26_g-glut_hydrolase"/>
</dbReference>